<evidence type="ECO:0000256" key="1">
    <source>
        <dbReference type="SAM" id="SignalP"/>
    </source>
</evidence>
<evidence type="ECO:0000313" key="2">
    <source>
        <dbReference type="EMBL" id="MBU3079315.1"/>
    </source>
</evidence>
<gene>
    <name evidence="2" type="ORF">KOF26_15770</name>
</gene>
<keyword evidence="1" id="KW-0732">Signal</keyword>
<keyword evidence="3" id="KW-1185">Reference proteome</keyword>
<feature type="chain" id="PRO_5046465145" description="DUF3299 domain-containing protein" evidence="1">
    <location>
        <begin position="19"/>
        <end position="159"/>
    </location>
</feature>
<sequence length="159" mass="17121">MRVISYFATIIAAGSALAAPAFAHNDRLAPNVPGTLSWDTLEETEAVEWTDAQGASHLKPSFPGDVAALDGTKVKLVGFPMALDEADAKQHRMLLFAAQPDCFFHMSPGPQRFVEARLSGPVSAGSEPIMLSGRMELVRADRGGVFYRLIDAQQVPIQP</sequence>
<reference evidence="2 3" key="1">
    <citation type="submission" date="2021-06" db="EMBL/GenBank/DDBJ databases">
        <title>Sphingomonas sp. XMGL2, whole genome shotgun sequencing project.</title>
        <authorList>
            <person name="Zhao G."/>
            <person name="Shen L."/>
        </authorList>
    </citation>
    <scope>NUCLEOTIDE SEQUENCE [LARGE SCALE GENOMIC DNA]</scope>
    <source>
        <strain evidence="2 3">XMGL2</strain>
    </source>
</reference>
<comment type="caution">
    <text evidence="2">The sequence shown here is derived from an EMBL/GenBank/DDBJ whole genome shotgun (WGS) entry which is preliminary data.</text>
</comment>
<evidence type="ECO:0008006" key="4">
    <source>
        <dbReference type="Google" id="ProtNLM"/>
    </source>
</evidence>
<name>A0ABS6BQ30_9SPHN</name>
<accession>A0ABS6BQ30</accession>
<proteinExistence type="predicted"/>
<dbReference type="EMBL" id="JAHKRT010000009">
    <property type="protein sequence ID" value="MBU3079315.1"/>
    <property type="molecule type" value="Genomic_DNA"/>
</dbReference>
<dbReference type="RefSeq" id="WP_216327274.1">
    <property type="nucleotide sequence ID" value="NZ_JAHKRT010000009.1"/>
</dbReference>
<protein>
    <recommendedName>
        <fullName evidence="4">DUF3299 domain-containing protein</fullName>
    </recommendedName>
</protein>
<organism evidence="2 3">
    <name type="scientific">Sphingomonas quercus</name>
    <dbReference type="NCBI Taxonomy" id="2842451"/>
    <lineage>
        <taxon>Bacteria</taxon>
        <taxon>Pseudomonadati</taxon>
        <taxon>Pseudomonadota</taxon>
        <taxon>Alphaproteobacteria</taxon>
        <taxon>Sphingomonadales</taxon>
        <taxon>Sphingomonadaceae</taxon>
        <taxon>Sphingomonas</taxon>
    </lineage>
</organism>
<evidence type="ECO:0000313" key="3">
    <source>
        <dbReference type="Proteomes" id="UP000776276"/>
    </source>
</evidence>
<feature type="signal peptide" evidence="1">
    <location>
        <begin position="1"/>
        <end position="18"/>
    </location>
</feature>
<dbReference type="Proteomes" id="UP000776276">
    <property type="component" value="Unassembled WGS sequence"/>
</dbReference>